<sequence>LRLQLPMQISFLFWLCPGVALEHPFDCLESEWLRSARRVDWFLYINGLGIPIVTAEDGW</sequence>
<accession>A0A4Y2MB70</accession>
<reference evidence="2 3" key="1">
    <citation type="journal article" date="2019" name="Sci. Rep.">
        <title>Orb-weaving spider Araneus ventricosus genome elucidates the spidroin gene catalogue.</title>
        <authorList>
            <person name="Kono N."/>
            <person name="Nakamura H."/>
            <person name="Ohtoshi R."/>
            <person name="Moran D.A.P."/>
            <person name="Shinohara A."/>
            <person name="Yoshida Y."/>
            <person name="Fujiwara M."/>
            <person name="Mori M."/>
            <person name="Tomita M."/>
            <person name="Arakawa K."/>
        </authorList>
    </citation>
    <scope>NUCLEOTIDE SEQUENCE [LARGE SCALE GENOMIC DNA]</scope>
</reference>
<evidence type="ECO:0000313" key="3">
    <source>
        <dbReference type="Proteomes" id="UP000499080"/>
    </source>
</evidence>
<dbReference type="AlphaFoldDB" id="A0A4Y2MB70"/>
<dbReference type="EMBL" id="BGPR01203569">
    <property type="protein sequence ID" value="GBN24348.1"/>
    <property type="molecule type" value="Genomic_DNA"/>
</dbReference>
<organism evidence="2 3">
    <name type="scientific">Araneus ventricosus</name>
    <name type="common">Orbweaver spider</name>
    <name type="synonym">Epeira ventricosa</name>
    <dbReference type="NCBI Taxonomy" id="182803"/>
    <lineage>
        <taxon>Eukaryota</taxon>
        <taxon>Metazoa</taxon>
        <taxon>Ecdysozoa</taxon>
        <taxon>Arthropoda</taxon>
        <taxon>Chelicerata</taxon>
        <taxon>Arachnida</taxon>
        <taxon>Araneae</taxon>
        <taxon>Araneomorphae</taxon>
        <taxon>Entelegynae</taxon>
        <taxon>Araneoidea</taxon>
        <taxon>Araneidae</taxon>
        <taxon>Araneus</taxon>
    </lineage>
</organism>
<feature type="non-terminal residue" evidence="2">
    <location>
        <position position="1"/>
    </location>
</feature>
<name>A0A4Y2MB70_ARAVE</name>
<gene>
    <name evidence="2" type="ORF">AVEN_211676_1</name>
</gene>
<dbReference type="Proteomes" id="UP000499080">
    <property type="component" value="Unassembled WGS sequence"/>
</dbReference>
<comment type="caution">
    <text evidence="2">The sequence shown here is derived from an EMBL/GenBank/DDBJ whole genome shotgun (WGS) entry which is preliminary data.</text>
</comment>
<evidence type="ECO:0000313" key="2">
    <source>
        <dbReference type="EMBL" id="GBN24348.1"/>
    </source>
</evidence>
<keyword evidence="1" id="KW-0732">Signal</keyword>
<feature type="signal peptide" evidence="1">
    <location>
        <begin position="1"/>
        <end position="21"/>
    </location>
</feature>
<protein>
    <submittedName>
        <fullName evidence="2">Uncharacterized protein</fullName>
    </submittedName>
</protein>
<evidence type="ECO:0000256" key="1">
    <source>
        <dbReference type="SAM" id="SignalP"/>
    </source>
</evidence>
<keyword evidence="3" id="KW-1185">Reference proteome</keyword>
<feature type="chain" id="PRO_5021261755" evidence="1">
    <location>
        <begin position="22"/>
        <end position="59"/>
    </location>
</feature>
<proteinExistence type="predicted"/>